<evidence type="ECO:0000313" key="3">
    <source>
        <dbReference type="Proteomes" id="UP000298663"/>
    </source>
</evidence>
<reference evidence="2 3" key="1">
    <citation type="journal article" date="2015" name="Genome Biol.">
        <title>Comparative genomics of Steinernema reveals deeply conserved gene regulatory networks.</title>
        <authorList>
            <person name="Dillman A.R."/>
            <person name="Macchietto M."/>
            <person name="Porter C.F."/>
            <person name="Rogers A."/>
            <person name="Williams B."/>
            <person name="Antoshechkin I."/>
            <person name="Lee M.M."/>
            <person name="Goodwin Z."/>
            <person name="Lu X."/>
            <person name="Lewis E.E."/>
            <person name="Goodrich-Blair H."/>
            <person name="Stock S.P."/>
            <person name="Adams B.J."/>
            <person name="Sternberg P.W."/>
            <person name="Mortazavi A."/>
        </authorList>
    </citation>
    <scope>NUCLEOTIDE SEQUENCE [LARGE SCALE GENOMIC DNA]</scope>
    <source>
        <strain evidence="2 3">ALL</strain>
    </source>
</reference>
<evidence type="ECO:0000256" key="1">
    <source>
        <dbReference type="SAM" id="MobiDB-lite"/>
    </source>
</evidence>
<protein>
    <submittedName>
        <fullName evidence="2">Uncharacterized protein</fullName>
    </submittedName>
</protein>
<accession>A0A4U8ULV5</accession>
<name>A0A4U8ULV5_STECR</name>
<evidence type="ECO:0000313" key="2">
    <source>
        <dbReference type="EMBL" id="TMS33984.1"/>
    </source>
</evidence>
<dbReference type="Proteomes" id="UP000298663">
    <property type="component" value="Unassembled WGS sequence"/>
</dbReference>
<reference evidence="2 3" key="2">
    <citation type="journal article" date="2019" name="G3 (Bethesda)">
        <title>Hybrid Assembly of the Genome of the Entomopathogenic Nematode Steinernema carpocapsae Identifies the X-Chromosome.</title>
        <authorList>
            <person name="Serra L."/>
            <person name="Macchietto M."/>
            <person name="Macias-Munoz A."/>
            <person name="McGill C.J."/>
            <person name="Rodriguez I.M."/>
            <person name="Rodriguez B."/>
            <person name="Murad R."/>
            <person name="Mortazavi A."/>
        </authorList>
    </citation>
    <scope>NUCLEOTIDE SEQUENCE [LARGE SCALE GENOMIC DNA]</scope>
    <source>
        <strain evidence="2 3">ALL</strain>
    </source>
</reference>
<sequence>MNAYGCLFDGLAPKCSTSGIEVDIVKGSSRKAVAPGGSGNQAHFITGEGKPSLRDGVSPKRSAEKRPDIKDRFVKHKEKAKIRGNMATMRYRICQFQEGARCGQRLPTVKAPDERPWQPRRGGHNAWFLLLRSGVHVQTVESKAETENLGHKQHDHRT</sequence>
<gene>
    <name evidence="2" type="ORF">L596_001657</name>
</gene>
<feature type="region of interest" description="Disordered" evidence="1">
    <location>
        <begin position="31"/>
        <end position="68"/>
    </location>
</feature>
<proteinExistence type="predicted"/>
<dbReference type="EMBL" id="AZBU02000001">
    <property type="protein sequence ID" value="TMS33984.1"/>
    <property type="molecule type" value="Genomic_DNA"/>
</dbReference>
<comment type="caution">
    <text evidence="2">The sequence shown here is derived from an EMBL/GenBank/DDBJ whole genome shotgun (WGS) entry which is preliminary data.</text>
</comment>
<keyword evidence="3" id="KW-1185">Reference proteome</keyword>
<feature type="compositionally biased region" description="Basic and acidic residues" evidence="1">
    <location>
        <begin position="51"/>
        <end position="68"/>
    </location>
</feature>
<organism evidence="2 3">
    <name type="scientific">Steinernema carpocapsae</name>
    <name type="common">Entomopathogenic nematode</name>
    <dbReference type="NCBI Taxonomy" id="34508"/>
    <lineage>
        <taxon>Eukaryota</taxon>
        <taxon>Metazoa</taxon>
        <taxon>Ecdysozoa</taxon>
        <taxon>Nematoda</taxon>
        <taxon>Chromadorea</taxon>
        <taxon>Rhabditida</taxon>
        <taxon>Tylenchina</taxon>
        <taxon>Panagrolaimomorpha</taxon>
        <taxon>Strongyloidoidea</taxon>
        <taxon>Steinernematidae</taxon>
        <taxon>Steinernema</taxon>
    </lineage>
</organism>
<dbReference type="AlphaFoldDB" id="A0A4U8ULV5"/>